<accession>A0A5A7UZW3</accession>
<dbReference type="AlphaFoldDB" id="A0A5A7UZW3"/>
<protein>
    <submittedName>
        <fullName evidence="1">Uncharacterized protein</fullName>
    </submittedName>
</protein>
<evidence type="ECO:0000313" key="2">
    <source>
        <dbReference type="Proteomes" id="UP000321393"/>
    </source>
</evidence>
<dbReference type="Proteomes" id="UP000321393">
    <property type="component" value="Unassembled WGS sequence"/>
</dbReference>
<comment type="caution">
    <text evidence="1">The sequence shown here is derived from an EMBL/GenBank/DDBJ whole genome shotgun (WGS) entry which is preliminary data.</text>
</comment>
<dbReference type="STRING" id="1194695.A0A5A7UZW3"/>
<dbReference type="OrthoDB" id="1749907at2759"/>
<name>A0A5A7UZW3_CUCMM</name>
<dbReference type="EMBL" id="SSTE01005941">
    <property type="protein sequence ID" value="KAA0059746.1"/>
    <property type="molecule type" value="Genomic_DNA"/>
</dbReference>
<dbReference type="PANTHER" id="PTHR34539">
    <property type="entry name" value="T6J4.11 PROTEIN"/>
    <property type="match status" value="1"/>
</dbReference>
<reference evidence="1 2" key="1">
    <citation type="submission" date="2019-08" db="EMBL/GenBank/DDBJ databases">
        <title>Draft genome sequences of two oriental melons (Cucumis melo L. var makuwa).</title>
        <authorList>
            <person name="Kwon S.-Y."/>
        </authorList>
    </citation>
    <scope>NUCLEOTIDE SEQUENCE [LARGE SCALE GENOMIC DNA]</scope>
    <source>
        <strain evidence="2">cv. SW 3</strain>
        <tissue evidence="1">Leaf</tissue>
    </source>
</reference>
<organism evidence="1 2">
    <name type="scientific">Cucumis melo var. makuwa</name>
    <name type="common">Oriental melon</name>
    <dbReference type="NCBI Taxonomy" id="1194695"/>
    <lineage>
        <taxon>Eukaryota</taxon>
        <taxon>Viridiplantae</taxon>
        <taxon>Streptophyta</taxon>
        <taxon>Embryophyta</taxon>
        <taxon>Tracheophyta</taxon>
        <taxon>Spermatophyta</taxon>
        <taxon>Magnoliopsida</taxon>
        <taxon>eudicotyledons</taxon>
        <taxon>Gunneridae</taxon>
        <taxon>Pentapetalae</taxon>
        <taxon>rosids</taxon>
        <taxon>fabids</taxon>
        <taxon>Cucurbitales</taxon>
        <taxon>Cucurbitaceae</taxon>
        <taxon>Benincaseae</taxon>
        <taxon>Cucumis</taxon>
    </lineage>
</organism>
<gene>
    <name evidence="1" type="ORF">E6C27_scaffold34725G00010</name>
</gene>
<sequence length="220" mass="24492">MLCLSLQNFPSPLLFLSSSLMEPCVDTRKRLRDDSNDDSLFNSIGSSSKFLRLENPADSNFDAPVSQSTDSFQSHHTIQEDLLKILDDTDASIDREAAIQDLDSVIRSFEKEIEVPVPVVQPELGFLLEASDDELGLPPAGEKEEIEEAEFSGSGGVKGVLGFEDEIVSNYCWFDNLRCEIKEWIPEEEEEVVALGGLFDHTDVAAELPTAYRSERMPCL</sequence>
<dbReference type="PANTHER" id="PTHR34539:SF15">
    <property type="match status" value="1"/>
</dbReference>
<proteinExistence type="predicted"/>
<evidence type="ECO:0000313" key="1">
    <source>
        <dbReference type="EMBL" id="KAA0059746.1"/>
    </source>
</evidence>